<gene>
    <name evidence="1" type="ORF">SLEP1_g49380</name>
</gene>
<name>A0AAV5LXL1_9ROSI</name>
<dbReference type="AlphaFoldDB" id="A0AAV5LXL1"/>
<sequence>MASTAPPFFLAQFPTIPFSLQSTAILFLKITGDFREPSPRATMTRAGE</sequence>
<accession>A0AAV5LXL1</accession>
<dbReference type="EMBL" id="BPVZ01000154">
    <property type="protein sequence ID" value="GKV41908.1"/>
    <property type="molecule type" value="Genomic_DNA"/>
</dbReference>
<proteinExistence type="predicted"/>
<protein>
    <submittedName>
        <fullName evidence="1">Uncharacterized protein</fullName>
    </submittedName>
</protein>
<keyword evidence="2" id="KW-1185">Reference proteome</keyword>
<comment type="caution">
    <text evidence="1">The sequence shown here is derived from an EMBL/GenBank/DDBJ whole genome shotgun (WGS) entry which is preliminary data.</text>
</comment>
<organism evidence="1 2">
    <name type="scientific">Rubroshorea leprosula</name>
    <dbReference type="NCBI Taxonomy" id="152421"/>
    <lineage>
        <taxon>Eukaryota</taxon>
        <taxon>Viridiplantae</taxon>
        <taxon>Streptophyta</taxon>
        <taxon>Embryophyta</taxon>
        <taxon>Tracheophyta</taxon>
        <taxon>Spermatophyta</taxon>
        <taxon>Magnoliopsida</taxon>
        <taxon>eudicotyledons</taxon>
        <taxon>Gunneridae</taxon>
        <taxon>Pentapetalae</taxon>
        <taxon>rosids</taxon>
        <taxon>malvids</taxon>
        <taxon>Malvales</taxon>
        <taxon>Dipterocarpaceae</taxon>
        <taxon>Rubroshorea</taxon>
    </lineage>
</organism>
<dbReference type="Proteomes" id="UP001054252">
    <property type="component" value="Unassembled WGS sequence"/>
</dbReference>
<reference evidence="1 2" key="1">
    <citation type="journal article" date="2021" name="Commun. Biol.">
        <title>The genome of Shorea leprosula (Dipterocarpaceae) highlights the ecological relevance of drought in aseasonal tropical rainforests.</title>
        <authorList>
            <person name="Ng K.K.S."/>
            <person name="Kobayashi M.J."/>
            <person name="Fawcett J.A."/>
            <person name="Hatakeyama M."/>
            <person name="Paape T."/>
            <person name="Ng C.H."/>
            <person name="Ang C.C."/>
            <person name="Tnah L.H."/>
            <person name="Lee C.T."/>
            <person name="Nishiyama T."/>
            <person name="Sese J."/>
            <person name="O'Brien M.J."/>
            <person name="Copetti D."/>
            <person name="Mohd Noor M.I."/>
            <person name="Ong R.C."/>
            <person name="Putra M."/>
            <person name="Sireger I.Z."/>
            <person name="Indrioko S."/>
            <person name="Kosugi Y."/>
            <person name="Izuno A."/>
            <person name="Isagi Y."/>
            <person name="Lee S.L."/>
            <person name="Shimizu K.K."/>
        </authorList>
    </citation>
    <scope>NUCLEOTIDE SEQUENCE [LARGE SCALE GENOMIC DNA]</scope>
    <source>
        <strain evidence="1">214</strain>
    </source>
</reference>
<evidence type="ECO:0000313" key="2">
    <source>
        <dbReference type="Proteomes" id="UP001054252"/>
    </source>
</evidence>
<evidence type="ECO:0000313" key="1">
    <source>
        <dbReference type="EMBL" id="GKV41908.1"/>
    </source>
</evidence>